<evidence type="ECO:0000259" key="5">
    <source>
        <dbReference type="PROSITE" id="PS50977"/>
    </source>
</evidence>
<dbReference type="RefSeq" id="WP_189049512.1">
    <property type="nucleotide sequence ID" value="NZ_BMJQ01000011.1"/>
</dbReference>
<comment type="caution">
    <text evidence="6">The sequence shown here is derived from an EMBL/GenBank/DDBJ whole genome shotgun (WGS) entry which is preliminary data.</text>
</comment>
<dbReference type="Proteomes" id="UP000646365">
    <property type="component" value="Unassembled WGS sequence"/>
</dbReference>
<evidence type="ECO:0000313" key="6">
    <source>
        <dbReference type="EMBL" id="GGF31945.1"/>
    </source>
</evidence>
<sequence>MRYSAEHKEETRRKILDAAARRFRAEGYEGLGIDGLAKAAGVTNGAFYGHFATKADAFRAVVTSGLAELRDGIDQCRAEGGEDWLGHFAQFYFSDPKIGCAEDACALPSFAPEAARAPAETREAFQTALLEVMRAMAAGLPGETADGRETRAWIALALLTGGVTLSRAVPDPTLVARIVDALTPAVVKLASPEQPSASTL</sequence>
<dbReference type="PANTHER" id="PTHR47506">
    <property type="entry name" value="TRANSCRIPTIONAL REGULATORY PROTEIN"/>
    <property type="match status" value="1"/>
</dbReference>
<gene>
    <name evidence="6" type="ORF">GCM10011611_42570</name>
</gene>
<dbReference type="SUPFAM" id="SSF46689">
    <property type="entry name" value="Homeodomain-like"/>
    <property type="match status" value="1"/>
</dbReference>
<dbReference type="InterPro" id="IPR001647">
    <property type="entry name" value="HTH_TetR"/>
</dbReference>
<dbReference type="Gene3D" id="1.10.357.10">
    <property type="entry name" value="Tetracycline Repressor, domain 2"/>
    <property type="match status" value="1"/>
</dbReference>
<keyword evidence="3" id="KW-0804">Transcription</keyword>
<dbReference type="InterPro" id="IPR009057">
    <property type="entry name" value="Homeodomain-like_sf"/>
</dbReference>
<reference evidence="6" key="2">
    <citation type="submission" date="2020-09" db="EMBL/GenBank/DDBJ databases">
        <authorList>
            <person name="Sun Q."/>
            <person name="Zhou Y."/>
        </authorList>
    </citation>
    <scope>NUCLEOTIDE SEQUENCE</scope>
    <source>
        <strain evidence="6">CGMCC 1.15725</strain>
    </source>
</reference>
<dbReference type="PANTHER" id="PTHR47506:SF7">
    <property type="entry name" value="TRANSCRIPTIONAL REGULATORY PROTEIN"/>
    <property type="match status" value="1"/>
</dbReference>
<dbReference type="PROSITE" id="PS50977">
    <property type="entry name" value="HTH_TETR_2"/>
    <property type="match status" value="1"/>
</dbReference>
<keyword evidence="1" id="KW-0805">Transcription regulation</keyword>
<dbReference type="Gene3D" id="1.10.10.60">
    <property type="entry name" value="Homeodomain-like"/>
    <property type="match status" value="1"/>
</dbReference>
<evidence type="ECO:0000256" key="3">
    <source>
        <dbReference type="ARBA" id="ARBA00023163"/>
    </source>
</evidence>
<dbReference type="InterPro" id="IPR036271">
    <property type="entry name" value="Tet_transcr_reg_TetR-rel_C_sf"/>
</dbReference>
<feature type="DNA-binding region" description="H-T-H motif" evidence="4">
    <location>
        <begin position="32"/>
        <end position="51"/>
    </location>
</feature>
<evidence type="ECO:0000256" key="4">
    <source>
        <dbReference type="PROSITE-ProRule" id="PRU00335"/>
    </source>
</evidence>
<dbReference type="GO" id="GO:0003677">
    <property type="term" value="F:DNA binding"/>
    <property type="evidence" value="ECO:0007669"/>
    <property type="project" value="UniProtKB-UniRule"/>
</dbReference>
<evidence type="ECO:0000256" key="2">
    <source>
        <dbReference type="ARBA" id="ARBA00023125"/>
    </source>
</evidence>
<keyword evidence="7" id="KW-1185">Reference proteome</keyword>
<dbReference type="PRINTS" id="PR00455">
    <property type="entry name" value="HTHTETR"/>
</dbReference>
<keyword evidence="2 4" id="KW-0238">DNA-binding</keyword>
<evidence type="ECO:0000313" key="7">
    <source>
        <dbReference type="Proteomes" id="UP000646365"/>
    </source>
</evidence>
<accession>A0A8J2YXD5</accession>
<dbReference type="AlphaFoldDB" id="A0A8J2YXD5"/>
<protein>
    <submittedName>
        <fullName evidence="6">TetR family transcriptional regulator</fullName>
    </submittedName>
</protein>
<evidence type="ECO:0000256" key="1">
    <source>
        <dbReference type="ARBA" id="ARBA00023015"/>
    </source>
</evidence>
<dbReference type="EMBL" id="BMJQ01000011">
    <property type="protein sequence ID" value="GGF31945.1"/>
    <property type="molecule type" value="Genomic_DNA"/>
</dbReference>
<feature type="domain" description="HTH tetR-type" evidence="5">
    <location>
        <begin position="9"/>
        <end position="69"/>
    </location>
</feature>
<dbReference type="Pfam" id="PF00440">
    <property type="entry name" value="TetR_N"/>
    <property type="match status" value="1"/>
</dbReference>
<reference evidence="6" key="1">
    <citation type="journal article" date="2014" name="Int. J. Syst. Evol. Microbiol.">
        <title>Complete genome sequence of Corynebacterium casei LMG S-19264T (=DSM 44701T), isolated from a smear-ripened cheese.</title>
        <authorList>
            <consortium name="US DOE Joint Genome Institute (JGI-PGF)"/>
            <person name="Walter F."/>
            <person name="Albersmeier A."/>
            <person name="Kalinowski J."/>
            <person name="Ruckert C."/>
        </authorList>
    </citation>
    <scope>NUCLEOTIDE SEQUENCE</scope>
    <source>
        <strain evidence="6">CGMCC 1.15725</strain>
    </source>
</reference>
<organism evidence="6 7">
    <name type="scientific">Aliidongia dinghuensis</name>
    <dbReference type="NCBI Taxonomy" id="1867774"/>
    <lineage>
        <taxon>Bacteria</taxon>
        <taxon>Pseudomonadati</taxon>
        <taxon>Pseudomonadota</taxon>
        <taxon>Alphaproteobacteria</taxon>
        <taxon>Rhodospirillales</taxon>
        <taxon>Dongiaceae</taxon>
        <taxon>Aliidongia</taxon>
    </lineage>
</organism>
<name>A0A8J2YXD5_9PROT</name>
<dbReference type="SUPFAM" id="SSF48498">
    <property type="entry name" value="Tetracyclin repressor-like, C-terminal domain"/>
    <property type="match status" value="1"/>
</dbReference>
<proteinExistence type="predicted"/>